<gene>
    <name evidence="7" type="ORF">SAMN06296378_0848</name>
</gene>
<dbReference type="Pfam" id="PF02656">
    <property type="entry name" value="DUF202"/>
    <property type="match status" value="1"/>
</dbReference>
<keyword evidence="2 5" id="KW-0812">Transmembrane</keyword>
<dbReference type="Proteomes" id="UP000219440">
    <property type="component" value="Unassembled WGS sequence"/>
</dbReference>
<evidence type="ECO:0000256" key="4">
    <source>
        <dbReference type="ARBA" id="ARBA00023136"/>
    </source>
</evidence>
<dbReference type="EMBL" id="OCST01000002">
    <property type="protein sequence ID" value="SOE58912.1"/>
    <property type="molecule type" value="Genomic_DNA"/>
</dbReference>
<comment type="subcellular location">
    <subcellularLocation>
        <location evidence="1">Endomembrane system</location>
        <topology evidence="1">Multi-pass membrane protein</topology>
    </subcellularLocation>
</comment>
<feature type="transmembrane region" description="Helical" evidence="5">
    <location>
        <begin position="99"/>
        <end position="125"/>
    </location>
</feature>
<evidence type="ECO:0000256" key="1">
    <source>
        <dbReference type="ARBA" id="ARBA00004127"/>
    </source>
</evidence>
<feature type="transmembrane region" description="Helical" evidence="5">
    <location>
        <begin position="64"/>
        <end position="87"/>
    </location>
</feature>
<sequence length="126" mass="13318">MGDGEQDPGDARRPRWVYRAGAEPDPRFSLANERTFLAWVRTSLALLAGGIALEALSIPAQPGFRLGAALVLITLGLIAIVQGWISWARTERSMRIGAALPGLSIGAVFVGGIVVASVLVVIGLLW</sequence>
<feature type="transmembrane region" description="Helical" evidence="5">
    <location>
        <begin position="36"/>
        <end position="58"/>
    </location>
</feature>
<keyword evidence="3 5" id="KW-1133">Transmembrane helix</keyword>
<evidence type="ECO:0000256" key="5">
    <source>
        <dbReference type="SAM" id="Phobius"/>
    </source>
</evidence>
<keyword evidence="4 5" id="KW-0472">Membrane</keyword>
<evidence type="ECO:0000259" key="6">
    <source>
        <dbReference type="Pfam" id="PF02656"/>
    </source>
</evidence>
<dbReference type="GO" id="GO:0012505">
    <property type="term" value="C:endomembrane system"/>
    <property type="evidence" value="ECO:0007669"/>
    <property type="project" value="UniProtKB-SubCell"/>
</dbReference>
<organism evidence="7 8">
    <name type="scientific">Salinibacterium xinjiangense</name>
    <dbReference type="NCBI Taxonomy" id="386302"/>
    <lineage>
        <taxon>Bacteria</taxon>
        <taxon>Bacillati</taxon>
        <taxon>Actinomycetota</taxon>
        <taxon>Actinomycetes</taxon>
        <taxon>Micrococcales</taxon>
        <taxon>Microbacteriaceae</taxon>
        <taxon>Salinibacterium</taxon>
    </lineage>
</organism>
<dbReference type="OrthoDB" id="582337at2"/>
<reference evidence="7 8" key="1">
    <citation type="submission" date="2017-09" db="EMBL/GenBank/DDBJ databases">
        <authorList>
            <person name="Ehlers B."/>
            <person name="Leendertz F.H."/>
        </authorList>
    </citation>
    <scope>NUCLEOTIDE SEQUENCE [LARGE SCALE GENOMIC DNA]</scope>
    <source>
        <strain evidence="7 8">CGMCC 1.05381</strain>
    </source>
</reference>
<proteinExistence type="predicted"/>
<evidence type="ECO:0000313" key="8">
    <source>
        <dbReference type="Proteomes" id="UP000219440"/>
    </source>
</evidence>
<evidence type="ECO:0000256" key="2">
    <source>
        <dbReference type="ARBA" id="ARBA00022692"/>
    </source>
</evidence>
<name>A0A2C8Z598_9MICO</name>
<dbReference type="AlphaFoldDB" id="A0A2C8Z598"/>
<evidence type="ECO:0000256" key="3">
    <source>
        <dbReference type="ARBA" id="ARBA00022989"/>
    </source>
</evidence>
<keyword evidence="8" id="KW-1185">Reference proteome</keyword>
<dbReference type="InterPro" id="IPR003807">
    <property type="entry name" value="DUF202"/>
</dbReference>
<dbReference type="RefSeq" id="WP_097060008.1">
    <property type="nucleotide sequence ID" value="NZ_BMLC01000001.1"/>
</dbReference>
<feature type="domain" description="DUF202" evidence="6">
    <location>
        <begin position="27"/>
        <end position="92"/>
    </location>
</feature>
<accession>A0A2C8Z598</accession>
<evidence type="ECO:0000313" key="7">
    <source>
        <dbReference type="EMBL" id="SOE58912.1"/>
    </source>
</evidence>
<protein>
    <submittedName>
        <fullName evidence="7">Putative membrane protein</fullName>
    </submittedName>
</protein>